<keyword evidence="5" id="KW-0479">Metal-binding</keyword>
<evidence type="ECO:0000256" key="7">
    <source>
        <dbReference type="ARBA" id="ARBA00023244"/>
    </source>
</evidence>
<dbReference type="InterPro" id="IPR014776">
    <property type="entry name" value="4pyrrole_Mease_sub2"/>
</dbReference>
<protein>
    <recommendedName>
        <fullName evidence="1">uroporphyrinogen-III C-methyltransferase</fullName>
        <ecNumber evidence="1">2.1.1.107</ecNumber>
    </recommendedName>
</protein>
<dbReference type="CDD" id="cd11642">
    <property type="entry name" value="SUMT"/>
    <property type="match status" value="1"/>
</dbReference>
<keyword evidence="7" id="KW-0627">Porphyrin biosynthesis</keyword>
<evidence type="ECO:0000256" key="4">
    <source>
        <dbReference type="ARBA" id="ARBA00022691"/>
    </source>
</evidence>
<evidence type="ECO:0000256" key="5">
    <source>
        <dbReference type="ARBA" id="ARBA00022723"/>
    </source>
</evidence>
<evidence type="ECO:0000256" key="2">
    <source>
        <dbReference type="ARBA" id="ARBA00022603"/>
    </source>
</evidence>
<dbReference type="GO" id="GO:0032259">
    <property type="term" value="P:methylation"/>
    <property type="evidence" value="ECO:0007669"/>
    <property type="project" value="UniProtKB-KW"/>
</dbReference>
<dbReference type="EC" id="2.1.1.107" evidence="1"/>
<dbReference type="Pfam" id="PF00590">
    <property type="entry name" value="TP_methylase"/>
    <property type="match status" value="1"/>
</dbReference>
<organism evidence="9 10">
    <name type="scientific">Brachybacterium huguangmaarense</name>
    <dbReference type="NCBI Taxonomy" id="1652028"/>
    <lineage>
        <taxon>Bacteria</taxon>
        <taxon>Bacillati</taxon>
        <taxon>Actinomycetota</taxon>
        <taxon>Actinomycetes</taxon>
        <taxon>Micrococcales</taxon>
        <taxon>Dermabacteraceae</taxon>
        <taxon>Brachybacterium</taxon>
    </lineage>
</organism>
<accession>A0ABY6FZ84</accession>
<reference evidence="9" key="1">
    <citation type="submission" date="2022-10" db="EMBL/GenBank/DDBJ databases">
        <title>Whole-Genome Sequencing of Brachybacterium huguangmaarense BRM-3, Isolated from Betula schmidtii.</title>
        <authorList>
            <person name="Haam D."/>
        </authorList>
    </citation>
    <scope>NUCLEOTIDE SEQUENCE</scope>
    <source>
        <strain evidence="9">BRM-3</strain>
    </source>
</reference>
<dbReference type="Gene3D" id="3.30.950.10">
    <property type="entry name" value="Methyltransferase, Cobalt-precorrin-4 Transmethylase, Domain 2"/>
    <property type="match status" value="1"/>
</dbReference>
<evidence type="ECO:0000256" key="3">
    <source>
        <dbReference type="ARBA" id="ARBA00022679"/>
    </source>
</evidence>
<dbReference type="InterPro" id="IPR035996">
    <property type="entry name" value="4pyrrol_Methylase_sf"/>
</dbReference>
<dbReference type="NCBIfam" id="TIGR01469">
    <property type="entry name" value="cobA_cysG_Cterm"/>
    <property type="match status" value="1"/>
</dbReference>
<dbReference type="Gene3D" id="3.40.50.1400">
    <property type="match status" value="2"/>
</dbReference>
<dbReference type="NCBIfam" id="NF004790">
    <property type="entry name" value="PRK06136.1"/>
    <property type="match status" value="1"/>
</dbReference>
<evidence type="ECO:0000256" key="6">
    <source>
        <dbReference type="ARBA" id="ARBA00023239"/>
    </source>
</evidence>
<keyword evidence="6" id="KW-0456">Lyase</keyword>
<dbReference type="Pfam" id="PF01903">
    <property type="entry name" value="CbiX"/>
    <property type="match status" value="2"/>
</dbReference>
<dbReference type="PANTHER" id="PTHR45790:SF3">
    <property type="entry name" value="S-ADENOSYL-L-METHIONINE-DEPENDENT UROPORPHYRINOGEN III METHYLTRANSFERASE, CHLOROPLASTIC"/>
    <property type="match status" value="1"/>
</dbReference>
<proteinExistence type="predicted"/>
<dbReference type="InterPro" id="IPR006366">
    <property type="entry name" value="CobA/CysG_C"/>
</dbReference>
<dbReference type="Gene3D" id="3.40.1010.10">
    <property type="entry name" value="Cobalt-precorrin-4 Transmethylase, Domain 1"/>
    <property type="match status" value="1"/>
</dbReference>
<feature type="domain" description="Tetrapyrrole methylase" evidence="8">
    <location>
        <begin position="27"/>
        <end position="234"/>
    </location>
</feature>
<dbReference type="SUPFAM" id="SSF53790">
    <property type="entry name" value="Tetrapyrrole methylase"/>
    <property type="match status" value="1"/>
</dbReference>
<evidence type="ECO:0000256" key="1">
    <source>
        <dbReference type="ARBA" id="ARBA00012162"/>
    </source>
</evidence>
<name>A0ABY6FZ84_9MICO</name>
<dbReference type="SUPFAM" id="SSF53800">
    <property type="entry name" value="Chelatase"/>
    <property type="match status" value="1"/>
</dbReference>
<sequence>MTDVEDGRDDPLAVEALSPVRLEPGSVALVGGGPGAFDLLTVRGLALLRQADVVVVDRLGPAGLVELLGAGVEVIGVGKTPGGRSMRQADIERVLVEQAHAGKRVVRLKGGDPFVLGRGGEEVLACRAAGVPVQVVPGVTSSIAGPAAADVPVTHRGAAVALHVVNAHGDLGPADLAALRDPGTTTVLMMGVEWLPRLVSQVLLNGIDPATPVAVVQSATTPQQRAVRGTIGTIERVVADEGIGFPSVIVVGRTAAEGFLSPPEPAGEIHGSGREALPDGAPRPVPAHDGAPVLIGCAHGTRSRAGRDVIRAILTRVQHQLGSTAVREAYVDVQDPDVATVVDAVAARSADDRRTRPENAPDAVVVPLLLSTGYHVAWDIAHAVEGHAALAAPPLGPDPRLADVMAERLEECGLGEHDAVVMAVAGTRDRAGQEMAARMRELLAARLGRPVALGFVAAAEPSVGAAVAALREQDPGRRVVVASYLLVPGYFQRVLADAGADLVAEPLGDHPLIADIVAERFASAVGA</sequence>
<keyword evidence="2 9" id="KW-0489">Methyltransferase</keyword>
<dbReference type="RefSeq" id="WP_263593242.1">
    <property type="nucleotide sequence ID" value="NZ_CP107020.1"/>
</dbReference>
<evidence type="ECO:0000313" key="9">
    <source>
        <dbReference type="EMBL" id="UYG16029.1"/>
    </source>
</evidence>
<dbReference type="InterPro" id="IPR002762">
    <property type="entry name" value="CbiX-like"/>
</dbReference>
<evidence type="ECO:0000259" key="8">
    <source>
        <dbReference type="Pfam" id="PF00590"/>
    </source>
</evidence>
<dbReference type="Proteomes" id="UP001164305">
    <property type="component" value="Chromosome"/>
</dbReference>
<dbReference type="InterPro" id="IPR014777">
    <property type="entry name" value="4pyrrole_Mease_sub1"/>
</dbReference>
<dbReference type="EMBL" id="CP107020">
    <property type="protein sequence ID" value="UYG16029.1"/>
    <property type="molecule type" value="Genomic_DNA"/>
</dbReference>
<dbReference type="GO" id="GO:0004851">
    <property type="term" value="F:uroporphyrin-III C-methyltransferase activity"/>
    <property type="evidence" value="ECO:0007669"/>
    <property type="project" value="UniProtKB-EC"/>
</dbReference>
<dbReference type="InterPro" id="IPR000878">
    <property type="entry name" value="4pyrrol_Mease"/>
</dbReference>
<gene>
    <name evidence="9" type="primary">cobA</name>
    <name evidence="9" type="ORF">BRM3_10335</name>
</gene>
<keyword evidence="4" id="KW-0949">S-adenosyl-L-methionine</keyword>
<keyword evidence="3 9" id="KW-0808">Transferase</keyword>
<dbReference type="PANTHER" id="PTHR45790">
    <property type="entry name" value="SIROHEME SYNTHASE-RELATED"/>
    <property type="match status" value="1"/>
</dbReference>
<dbReference type="InterPro" id="IPR050161">
    <property type="entry name" value="Siro_Cobalamin_biosynth"/>
</dbReference>
<evidence type="ECO:0000313" key="10">
    <source>
        <dbReference type="Proteomes" id="UP001164305"/>
    </source>
</evidence>
<keyword evidence="10" id="KW-1185">Reference proteome</keyword>